<sequence length="107" mass="11430">MTWPTLPTTGFIAGRSATVDDVDRGDAVFCQQADDAEPSEPFEVKVPQYAIWHEADGADVPAILIQAEHHITDRDGDAVFGLRTLDGHGVVTDSSEVSLLGEQAPNA</sequence>
<protein>
    <submittedName>
        <fullName evidence="1">Uncharacterized protein</fullName>
    </submittedName>
</protein>
<dbReference type="EMBL" id="JACU01000006">
    <property type="protein sequence ID" value="KMS54395.1"/>
    <property type="molecule type" value="Genomic_DNA"/>
</dbReference>
<dbReference type="PATRIC" id="fig|1114963.3.peg.3234"/>
<dbReference type="OrthoDB" id="7595220at2"/>
<dbReference type="AlphaFoldDB" id="A0A0J8AHW2"/>
<accession>A0A0J8AHW2</accession>
<dbReference type="RefSeq" id="WP_059152360.1">
    <property type="nucleotide sequence ID" value="NZ_KQ130455.1"/>
</dbReference>
<comment type="caution">
    <text evidence="1">The sequence shown here is derived from an EMBL/GenBank/DDBJ whole genome shotgun (WGS) entry which is preliminary data.</text>
</comment>
<proteinExistence type="predicted"/>
<evidence type="ECO:0000313" key="2">
    <source>
        <dbReference type="Proteomes" id="UP000052268"/>
    </source>
</evidence>
<gene>
    <name evidence="1" type="ORF">V474_21965</name>
</gene>
<name>A0A0J8AHW2_9SPHN</name>
<organism evidence="1 2">
    <name type="scientific">Novosphingobium barchaimii LL02</name>
    <dbReference type="NCBI Taxonomy" id="1114963"/>
    <lineage>
        <taxon>Bacteria</taxon>
        <taxon>Pseudomonadati</taxon>
        <taxon>Pseudomonadota</taxon>
        <taxon>Alphaproteobacteria</taxon>
        <taxon>Sphingomonadales</taxon>
        <taxon>Sphingomonadaceae</taxon>
        <taxon>Novosphingobium</taxon>
    </lineage>
</organism>
<dbReference type="Proteomes" id="UP000052268">
    <property type="component" value="Unassembled WGS sequence"/>
</dbReference>
<evidence type="ECO:0000313" key="1">
    <source>
        <dbReference type="EMBL" id="KMS54395.1"/>
    </source>
</evidence>
<reference evidence="1 2" key="1">
    <citation type="journal article" date="2015" name="G3 (Bethesda)">
        <title>Insights into Ongoing Evolution of the Hexachlorocyclohexane Catabolic Pathway from Comparative Genomics of Ten Sphingomonadaceae Strains.</title>
        <authorList>
            <person name="Pearce S.L."/>
            <person name="Oakeshott J.G."/>
            <person name="Pandey G."/>
        </authorList>
    </citation>
    <scope>NUCLEOTIDE SEQUENCE [LARGE SCALE GENOMIC DNA]</scope>
    <source>
        <strain evidence="1 2">LL02</strain>
    </source>
</reference>
<keyword evidence="2" id="KW-1185">Reference proteome</keyword>